<feature type="domain" description="Thioredoxin" evidence="11">
    <location>
        <begin position="1"/>
        <end position="103"/>
    </location>
</feature>
<dbReference type="PANTHER" id="PTHR45663:SF11">
    <property type="entry name" value="GEO12009P1"/>
    <property type="match status" value="1"/>
</dbReference>
<sequence>MLETMTKENFSELIDKGLTLVDFWAPWCGPCKMQLPIVEELSVELQDSIVIGKVNADEEPELSSKYGVMGLPTLILFKNGQPVEKLVGLQRKNSIIGKIQTHQ</sequence>
<evidence type="ECO:0000256" key="8">
    <source>
        <dbReference type="PIRNR" id="PIRNR000077"/>
    </source>
</evidence>
<dbReference type="PRINTS" id="PR00421">
    <property type="entry name" value="THIOREDOXIN"/>
</dbReference>
<dbReference type="PROSITE" id="PS51352">
    <property type="entry name" value="THIOREDOXIN_2"/>
    <property type="match status" value="1"/>
</dbReference>
<evidence type="ECO:0000313" key="12">
    <source>
        <dbReference type="EMBL" id="SMF83406.1"/>
    </source>
</evidence>
<dbReference type="NCBIfam" id="TIGR01068">
    <property type="entry name" value="thioredoxin"/>
    <property type="match status" value="1"/>
</dbReference>
<evidence type="ECO:0000256" key="1">
    <source>
        <dbReference type="ARBA" id="ARBA00008987"/>
    </source>
</evidence>
<comment type="similarity">
    <text evidence="1 8">Belongs to the thioredoxin family.</text>
</comment>
<evidence type="ECO:0000256" key="6">
    <source>
        <dbReference type="ARBA" id="ARBA00023284"/>
    </source>
</evidence>
<protein>
    <recommendedName>
        <fullName evidence="2 7">Thioredoxin</fullName>
    </recommendedName>
</protein>
<dbReference type="InterPro" id="IPR017937">
    <property type="entry name" value="Thioredoxin_CS"/>
</dbReference>
<reference evidence="12 13" key="1">
    <citation type="submission" date="2017-04" db="EMBL/GenBank/DDBJ databases">
        <authorList>
            <person name="Afonso C.L."/>
            <person name="Miller P.J."/>
            <person name="Scott M.A."/>
            <person name="Spackman E."/>
            <person name="Goraichik I."/>
            <person name="Dimitrov K.M."/>
            <person name="Suarez D.L."/>
            <person name="Swayne D.E."/>
        </authorList>
    </citation>
    <scope>NUCLEOTIDE SEQUENCE [LARGE SCALE GENOMIC DNA]</scope>
    <source>
        <strain evidence="12 13">N3/975</strain>
    </source>
</reference>
<evidence type="ECO:0000256" key="9">
    <source>
        <dbReference type="PIRSR" id="PIRSR000077-1"/>
    </source>
</evidence>
<dbReference type="Pfam" id="PF00085">
    <property type="entry name" value="Thioredoxin"/>
    <property type="match status" value="1"/>
</dbReference>
<keyword evidence="5 10" id="KW-1015">Disulfide bond</keyword>
<keyword evidence="6 10" id="KW-0676">Redox-active center</keyword>
<dbReference type="Proteomes" id="UP000192940">
    <property type="component" value="Chromosome I"/>
</dbReference>
<evidence type="ECO:0000256" key="3">
    <source>
        <dbReference type="ARBA" id="ARBA00022448"/>
    </source>
</evidence>
<dbReference type="PIRSF" id="PIRSF000077">
    <property type="entry name" value="Thioredoxin"/>
    <property type="match status" value="1"/>
</dbReference>
<dbReference type="InterPro" id="IPR005746">
    <property type="entry name" value="Thioredoxin"/>
</dbReference>
<evidence type="ECO:0000256" key="10">
    <source>
        <dbReference type="PIRSR" id="PIRSR000077-4"/>
    </source>
</evidence>
<evidence type="ECO:0000256" key="4">
    <source>
        <dbReference type="ARBA" id="ARBA00022982"/>
    </source>
</evidence>
<gene>
    <name evidence="12" type="ORF">SAMN05661091_2370</name>
</gene>
<feature type="active site" description="Nucleophile" evidence="9">
    <location>
        <position position="31"/>
    </location>
</feature>
<dbReference type="GO" id="GO:0045454">
    <property type="term" value="P:cell redox homeostasis"/>
    <property type="evidence" value="ECO:0007669"/>
    <property type="project" value="TreeGrafter"/>
</dbReference>
<name>A0A1X7HBI2_9BACL</name>
<feature type="active site" description="Nucleophile" evidence="9">
    <location>
        <position position="28"/>
    </location>
</feature>
<dbReference type="STRING" id="1313296.SAMN05661091_2370"/>
<evidence type="ECO:0000259" key="11">
    <source>
        <dbReference type="PROSITE" id="PS51352"/>
    </source>
</evidence>
<evidence type="ECO:0000256" key="5">
    <source>
        <dbReference type="ARBA" id="ARBA00023157"/>
    </source>
</evidence>
<dbReference type="SUPFAM" id="SSF52833">
    <property type="entry name" value="Thioredoxin-like"/>
    <property type="match status" value="1"/>
</dbReference>
<feature type="site" description="Contributes to redox potential value" evidence="9">
    <location>
        <position position="29"/>
    </location>
</feature>
<evidence type="ECO:0000256" key="7">
    <source>
        <dbReference type="NCBIfam" id="TIGR01068"/>
    </source>
</evidence>
<dbReference type="InterPro" id="IPR013766">
    <property type="entry name" value="Thioredoxin_domain"/>
</dbReference>
<accession>A0A1X7HBI2</accession>
<feature type="site" description="Contributes to redox potential value" evidence="9">
    <location>
        <position position="30"/>
    </location>
</feature>
<keyword evidence="3" id="KW-0813">Transport</keyword>
<dbReference type="GO" id="GO:0015035">
    <property type="term" value="F:protein-disulfide reductase activity"/>
    <property type="evidence" value="ECO:0007669"/>
    <property type="project" value="UniProtKB-UniRule"/>
</dbReference>
<dbReference type="GO" id="GO:0005829">
    <property type="term" value="C:cytosol"/>
    <property type="evidence" value="ECO:0007669"/>
    <property type="project" value="TreeGrafter"/>
</dbReference>
<dbReference type="PANTHER" id="PTHR45663">
    <property type="entry name" value="GEO12009P1"/>
    <property type="match status" value="1"/>
</dbReference>
<dbReference type="Gene3D" id="3.40.30.10">
    <property type="entry name" value="Glutaredoxin"/>
    <property type="match status" value="1"/>
</dbReference>
<evidence type="ECO:0000313" key="13">
    <source>
        <dbReference type="Proteomes" id="UP000192940"/>
    </source>
</evidence>
<dbReference type="PROSITE" id="PS00194">
    <property type="entry name" value="THIOREDOXIN_1"/>
    <property type="match status" value="1"/>
</dbReference>
<dbReference type="RefSeq" id="WP_208919350.1">
    <property type="nucleotide sequence ID" value="NZ_LT840184.1"/>
</dbReference>
<feature type="disulfide bond" description="Redox-active" evidence="10">
    <location>
        <begin position="28"/>
        <end position="31"/>
    </location>
</feature>
<feature type="site" description="Deprotonates C-terminal active site Cys" evidence="9">
    <location>
        <position position="22"/>
    </location>
</feature>
<dbReference type="CDD" id="cd02947">
    <property type="entry name" value="TRX_family"/>
    <property type="match status" value="1"/>
</dbReference>
<dbReference type="AlphaFoldDB" id="A0A1X7HBI2"/>
<keyword evidence="4" id="KW-0249">Electron transport</keyword>
<evidence type="ECO:0000256" key="2">
    <source>
        <dbReference type="ARBA" id="ARBA00020570"/>
    </source>
</evidence>
<dbReference type="EMBL" id="LT840184">
    <property type="protein sequence ID" value="SMF83406.1"/>
    <property type="molecule type" value="Genomic_DNA"/>
</dbReference>
<dbReference type="FunFam" id="3.40.30.10:FF:000001">
    <property type="entry name" value="Thioredoxin"/>
    <property type="match status" value="1"/>
</dbReference>
<proteinExistence type="inferred from homology"/>
<organism evidence="12 13">
    <name type="scientific">Paenibacillus uliginis N3/975</name>
    <dbReference type="NCBI Taxonomy" id="1313296"/>
    <lineage>
        <taxon>Bacteria</taxon>
        <taxon>Bacillati</taxon>
        <taxon>Bacillota</taxon>
        <taxon>Bacilli</taxon>
        <taxon>Bacillales</taxon>
        <taxon>Paenibacillaceae</taxon>
        <taxon>Paenibacillus</taxon>
    </lineage>
</organism>
<keyword evidence="13" id="KW-1185">Reference proteome</keyword>
<dbReference type="InterPro" id="IPR036249">
    <property type="entry name" value="Thioredoxin-like_sf"/>
</dbReference>